<evidence type="ECO:0000259" key="11">
    <source>
        <dbReference type="PROSITE" id="PS51846"/>
    </source>
</evidence>
<evidence type="ECO:0000256" key="6">
    <source>
        <dbReference type="PROSITE-ProRule" id="PRU00703"/>
    </source>
</evidence>
<evidence type="ECO:0000256" key="3">
    <source>
        <dbReference type="ARBA" id="ARBA00022737"/>
    </source>
</evidence>
<evidence type="ECO:0000256" key="8">
    <source>
        <dbReference type="SAM" id="Phobius"/>
    </source>
</evidence>
<evidence type="ECO:0000256" key="9">
    <source>
        <dbReference type="SAM" id="SignalP"/>
    </source>
</evidence>
<dbReference type="Gene3D" id="3.10.580.10">
    <property type="entry name" value="CBS-domain"/>
    <property type="match status" value="1"/>
</dbReference>
<sequence length="454" mass="50342">MKFVKKLIPTSLMLLINLDGVLSNPVIYFEEHSHLSLTLCHFLSSALLVLAGGFFAGLTLGLMGLDETHLQVMVKTGSESEKKYALQVLSLLDKGKYWVLVTLLLSNVIVNETLPIVLDSLIGGGGLWAVLLSTGLIVIFGEVIPQSICVRFGLAIGARCSKIVLVIMYILYPIAYPASLVLNFFLGTTRGTIYKKAGLKCLLSMHQSDDIEGLTKDEVHIISSVLDLKEKHVCEIMTPLQDVFTLSLNTVLDKELVHKILKHGYSRIPIKSANNESQYIGMLLVKNLISYDYDDQLTVSQLPLRPLPETHPSTSCLDILNFFQEGKSHMALVTMYPNGYPLGVITLEDVIESLIGEEIIDETDVFIDGKYLDPLHQKTKVNREDEINPFQIQSRHASYPQLLKSSIPLKDSTGIKIRMNGYGAIVDSTGSILTNSGALQQPNDSYYHEHEPKI</sequence>
<evidence type="ECO:0000256" key="4">
    <source>
        <dbReference type="ARBA" id="ARBA00022989"/>
    </source>
</evidence>
<dbReference type="InterPro" id="IPR002550">
    <property type="entry name" value="CNNM"/>
</dbReference>
<feature type="transmembrane region" description="Helical" evidence="8">
    <location>
        <begin position="42"/>
        <end position="65"/>
    </location>
</feature>
<feature type="domain" description="CBS" evidence="10">
    <location>
        <begin position="237"/>
        <end position="299"/>
    </location>
</feature>
<dbReference type="PROSITE" id="PS51846">
    <property type="entry name" value="CNNM"/>
    <property type="match status" value="1"/>
</dbReference>
<keyword evidence="6" id="KW-0129">CBS domain</keyword>
<evidence type="ECO:0008006" key="14">
    <source>
        <dbReference type="Google" id="ProtNLM"/>
    </source>
</evidence>
<feature type="signal peptide" evidence="9">
    <location>
        <begin position="1"/>
        <end position="23"/>
    </location>
</feature>
<feature type="domain" description="CBS" evidence="10">
    <location>
        <begin position="303"/>
        <end position="362"/>
    </location>
</feature>
<organism evidence="12 13">
    <name type="scientific">Rhizopus oryzae</name>
    <name type="common">Mucormycosis agent</name>
    <name type="synonym">Rhizopus arrhizus var. delemar</name>
    <dbReference type="NCBI Taxonomy" id="64495"/>
    <lineage>
        <taxon>Eukaryota</taxon>
        <taxon>Fungi</taxon>
        <taxon>Fungi incertae sedis</taxon>
        <taxon>Mucoromycota</taxon>
        <taxon>Mucoromycotina</taxon>
        <taxon>Mucoromycetes</taxon>
        <taxon>Mucorales</taxon>
        <taxon>Mucorineae</taxon>
        <taxon>Rhizopodaceae</taxon>
        <taxon>Rhizopus</taxon>
    </lineage>
</organism>
<dbReference type="InterPro" id="IPR000644">
    <property type="entry name" value="CBS_dom"/>
</dbReference>
<keyword evidence="9" id="KW-0732">Signal</keyword>
<dbReference type="FunFam" id="3.10.580.10:FF:000006">
    <property type="entry name" value="DUF21 and CBS domain protein"/>
    <property type="match status" value="1"/>
</dbReference>
<dbReference type="Proteomes" id="UP000716291">
    <property type="component" value="Unassembled WGS sequence"/>
</dbReference>
<dbReference type="GO" id="GO:0010960">
    <property type="term" value="P:magnesium ion homeostasis"/>
    <property type="evidence" value="ECO:0007669"/>
    <property type="project" value="InterPro"/>
</dbReference>
<feature type="domain" description="CNNM transmembrane" evidence="11">
    <location>
        <begin position="34"/>
        <end position="218"/>
    </location>
</feature>
<keyword evidence="5 7" id="KW-0472">Membrane</keyword>
<dbReference type="PANTHER" id="PTHR12064">
    <property type="entry name" value="METAL TRANSPORTER CNNM"/>
    <property type="match status" value="1"/>
</dbReference>
<feature type="transmembrane region" description="Helical" evidence="8">
    <location>
        <begin position="97"/>
        <end position="118"/>
    </location>
</feature>
<accession>A0A9P7BWC1</accession>
<dbReference type="GO" id="GO:0030026">
    <property type="term" value="P:intracellular manganese ion homeostasis"/>
    <property type="evidence" value="ECO:0007669"/>
    <property type="project" value="TreeGrafter"/>
</dbReference>
<dbReference type="InterPro" id="IPR046342">
    <property type="entry name" value="CBS_dom_sf"/>
</dbReference>
<evidence type="ECO:0000313" key="12">
    <source>
        <dbReference type="EMBL" id="KAG1313370.1"/>
    </source>
</evidence>
<feature type="chain" id="PRO_5040351364" description="CNNM transmembrane domain-containing protein" evidence="9">
    <location>
        <begin position="24"/>
        <end position="454"/>
    </location>
</feature>
<dbReference type="GO" id="GO:0005737">
    <property type="term" value="C:cytoplasm"/>
    <property type="evidence" value="ECO:0007669"/>
    <property type="project" value="TreeGrafter"/>
</dbReference>
<dbReference type="OrthoDB" id="5353557at2759"/>
<feature type="transmembrane region" description="Helical" evidence="8">
    <location>
        <begin position="124"/>
        <end position="144"/>
    </location>
</feature>
<keyword evidence="13" id="KW-1185">Reference proteome</keyword>
<dbReference type="InterPro" id="IPR044751">
    <property type="entry name" value="Ion_transp-like_CBS"/>
</dbReference>
<dbReference type="SUPFAM" id="SSF54631">
    <property type="entry name" value="CBS-domain pair"/>
    <property type="match status" value="1"/>
</dbReference>
<evidence type="ECO:0000259" key="10">
    <source>
        <dbReference type="PROSITE" id="PS51371"/>
    </source>
</evidence>
<gene>
    <name evidence="12" type="ORF">G6F64_002316</name>
</gene>
<dbReference type="PANTHER" id="PTHR12064:SF97">
    <property type="entry name" value="METAL TRANSPORTER CNNM-5"/>
    <property type="match status" value="1"/>
</dbReference>
<dbReference type="AlphaFoldDB" id="A0A9P7BWC1"/>
<dbReference type="Pfam" id="PF01595">
    <property type="entry name" value="CNNM"/>
    <property type="match status" value="1"/>
</dbReference>
<keyword evidence="4 7" id="KW-1133">Transmembrane helix</keyword>
<proteinExistence type="predicted"/>
<name>A0A9P7BWC1_RHIOR</name>
<evidence type="ECO:0000256" key="1">
    <source>
        <dbReference type="ARBA" id="ARBA00004141"/>
    </source>
</evidence>
<dbReference type="PROSITE" id="PS51371">
    <property type="entry name" value="CBS"/>
    <property type="match status" value="2"/>
</dbReference>
<comment type="caution">
    <text evidence="12">The sequence shown here is derived from an EMBL/GenBank/DDBJ whole genome shotgun (WGS) entry which is preliminary data.</text>
</comment>
<comment type="subcellular location">
    <subcellularLocation>
        <location evidence="1">Membrane</location>
        <topology evidence="1">Multi-pass membrane protein</topology>
    </subcellularLocation>
</comment>
<evidence type="ECO:0000313" key="13">
    <source>
        <dbReference type="Proteomes" id="UP000716291"/>
    </source>
</evidence>
<dbReference type="GO" id="GO:0016020">
    <property type="term" value="C:membrane"/>
    <property type="evidence" value="ECO:0007669"/>
    <property type="project" value="UniProtKB-SubCell"/>
</dbReference>
<keyword evidence="3" id="KW-0677">Repeat</keyword>
<feature type="transmembrane region" description="Helical" evidence="8">
    <location>
        <begin position="164"/>
        <end position="186"/>
    </location>
</feature>
<dbReference type="EMBL" id="JAANQT010000199">
    <property type="protein sequence ID" value="KAG1313370.1"/>
    <property type="molecule type" value="Genomic_DNA"/>
</dbReference>
<reference evidence="12" key="1">
    <citation type="journal article" date="2020" name="Microb. Genom.">
        <title>Genetic diversity of clinical and environmental Mucorales isolates obtained from an investigation of mucormycosis cases among solid organ transplant recipients.</title>
        <authorList>
            <person name="Nguyen M.H."/>
            <person name="Kaul D."/>
            <person name="Muto C."/>
            <person name="Cheng S.J."/>
            <person name="Richter R.A."/>
            <person name="Bruno V.M."/>
            <person name="Liu G."/>
            <person name="Beyhan S."/>
            <person name="Sundermann A.J."/>
            <person name="Mounaud S."/>
            <person name="Pasculle A.W."/>
            <person name="Nierman W.C."/>
            <person name="Driscoll E."/>
            <person name="Cumbie R."/>
            <person name="Clancy C.J."/>
            <person name="Dupont C.L."/>
        </authorList>
    </citation>
    <scope>NUCLEOTIDE SEQUENCE</scope>
    <source>
        <strain evidence="12">GL11</strain>
    </source>
</reference>
<keyword evidence="2 7" id="KW-0812">Transmembrane</keyword>
<evidence type="ECO:0000256" key="5">
    <source>
        <dbReference type="ARBA" id="ARBA00023136"/>
    </source>
</evidence>
<dbReference type="Pfam" id="PF00571">
    <property type="entry name" value="CBS"/>
    <property type="match status" value="1"/>
</dbReference>
<protein>
    <recommendedName>
        <fullName evidence="14">CNNM transmembrane domain-containing protein</fullName>
    </recommendedName>
</protein>
<evidence type="ECO:0000256" key="7">
    <source>
        <dbReference type="PROSITE-ProRule" id="PRU01193"/>
    </source>
</evidence>
<dbReference type="InterPro" id="IPR045095">
    <property type="entry name" value="ACDP"/>
</dbReference>
<dbReference type="CDD" id="cd04590">
    <property type="entry name" value="CBS_pair_CorC_HlyC_assoc"/>
    <property type="match status" value="1"/>
</dbReference>
<evidence type="ECO:0000256" key="2">
    <source>
        <dbReference type="ARBA" id="ARBA00022692"/>
    </source>
</evidence>